<dbReference type="NCBIfam" id="TIGR02603">
    <property type="entry name" value="CxxCH_TIGR02603"/>
    <property type="match status" value="1"/>
</dbReference>
<dbReference type="Proteomes" id="UP000317429">
    <property type="component" value="Chromosome"/>
</dbReference>
<dbReference type="InterPro" id="IPR036909">
    <property type="entry name" value="Cyt_c-like_dom_sf"/>
</dbReference>
<evidence type="ECO:0000259" key="6">
    <source>
        <dbReference type="PROSITE" id="PS51007"/>
    </source>
</evidence>
<accession>A0A518DIW3</accession>
<dbReference type="GO" id="GO:0046872">
    <property type="term" value="F:metal ion binding"/>
    <property type="evidence" value="ECO:0007669"/>
    <property type="project" value="UniProtKB-KW"/>
</dbReference>
<dbReference type="InterPro" id="IPR016024">
    <property type="entry name" value="ARM-type_fold"/>
</dbReference>
<dbReference type="InterPro" id="IPR009056">
    <property type="entry name" value="Cyt_c-like_dom"/>
</dbReference>
<dbReference type="Gene3D" id="1.10.760.10">
    <property type="entry name" value="Cytochrome c-like domain"/>
    <property type="match status" value="1"/>
</dbReference>
<dbReference type="OrthoDB" id="223239at2"/>
<evidence type="ECO:0000256" key="4">
    <source>
        <dbReference type="PROSITE-ProRule" id="PRU00433"/>
    </source>
</evidence>
<proteinExistence type="predicted"/>
<evidence type="ECO:0000256" key="2">
    <source>
        <dbReference type="ARBA" id="ARBA00022723"/>
    </source>
</evidence>
<feature type="domain" description="Cytochrome c" evidence="6">
    <location>
        <begin position="718"/>
        <end position="855"/>
    </location>
</feature>
<name>A0A518DIW3_9BACT</name>
<keyword evidence="5" id="KW-0732">Signal</keyword>
<reference evidence="7 8" key="1">
    <citation type="submission" date="2019-02" db="EMBL/GenBank/DDBJ databases">
        <title>Deep-cultivation of Planctomycetes and their phenomic and genomic characterization uncovers novel biology.</title>
        <authorList>
            <person name="Wiegand S."/>
            <person name="Jogler M."/>
            <person name="Boedeker C."/>
            <person name="Pinto D."/>
            <person name="Vollmers J."/>
            <person name="Rivas-Marin E."/>
            <person name="Kohn T."/>
            <person name="Peeters S.H."/>
            <person name="Heuer A."/>
            <person name="Rast P."/>
            <person name="Oberbeckmann S."/>
            <person name="Bunk B."/>
            <person name="Jeske O."/>
            <person name="Meyerdierks A."/>
            <person name="Storesund J.E."/>
            <person name="Kallscheuer N."/>
            <person name="Luecker S."/>
            <person name="Lage O.M."/>
            <person name="Pohl T."/>
            <person name="Merkel B.J."/>
            <person name="Hornburger P."/>
            <person name="Mueller R.-W."/>
            <person name="Bruemmer F."/>
            <person name="Labrenz M."/>
            <person name="Spormann A.M."/>
            <person name="Op den Camp H."/>
            <person name="Overmann J."/>
            <person name="Amann R."/>
            <person name="Jetten M.S.M."/>
            <person name="Mascher T."/>
            <person name="Medema M.H."/>
            <person name="Devos D.P."/>
            <person name="Kaster A.-K."/>
            <person name="Ovreas L."/>
            <person name="Rohde M."/>
            <person name="Galperin M.Y."/>
            <person name="Jogler C."/>
        </authorList>
    </citation>
    <scope>NUCLEOTIDE SEQUENCE [LARGE SCALE GENOMIC DNA]</scope>
    <source>
        <strain evidence="7 8">Pla175</strain>
    </source>
</reference>
<feature type="signal peptide" evidence="5">
    <location>
        <begin position="1"/>
        <end position="22"/>
    </location>
</feature>
<evidence type="ECO:0000256" key="5">
    <source>
        <dbReference type="SAM" id="SignalP"/>
    </source>
</evidence>
<dbReference type="SUPFAM" id="SSF48371">
    <property type="entry name" value="ARM repeat"/>
    <property type="match status" value="1"/>
</dbReference>
<keyword evidence="2 4" id="KW-0479">Metal-binding</keyword>
<dbReference type="InterPro" id="IPR013427">
    <property type="entry name" value="Haem-bd_dom_put"/>
</dbReference>
<dbReference type="RefSeq" id="WP_145291415.1">
    <property type="nucleotide sequence ID" value="NZ_CP036291.1"/>
</dbReference>
<feature type="chain" id="PRO_5021943327" evidence="5">
    <location>
        <begin position="23"/>
        <end position="862"/>
    </location>
</feature>
<evidence type="ECO:0000256" key="1">
    <source>
        <dbReference type="ARBA" id="ARBA00022617"/>
    </source>
</evidence>
<organism evidence="7 8">
    <name type="scientific">Pirellulimonas nuda</name>
    <dbReference type="NCBI Taxonomy" id="2528009"/>
    <lineage>
        <taxon>Bacteria</taxon>
        <taxon>Pseudomonadati</taxon>
        <taxon>Planctomycetota</taxon>
        <taxon>Planctomycetia</taxon>
        <taxon>Pirellulales</taxon>
        <taxon>Lacipirellulaceae</taxon>
        <taxon>Pirellulimonas</taxon>
    </lineage>
</organism>
<evidence type="ECO:0000313" key="8">
    <source>
        <dbReference type="Proteomes" id="UP000317429"/>
    </source>
</evidence>
<dbReference type="InterPro" id="IPR011041">
    <property type="entry name" value="Quinoprot_gluc/sorb_DH_b-prop"/>
</dbReference>
<dbReference type="PANTHER" id="PTHR33546">
    <property type="entry name" value="LARGE, MULTIFUNCTIONAL SECRETED PROTEIN-RELATED"/>
    <property type="match status" value="1"/>
</dbReference>
<keyword evidence="3 4" id="KW-0408">Iron</keyword>
<dbReference type="PANTHER" id="PTHR33546:SF1">
    <property type="entry name" value="LARGE, MULTIFUNCTIONAL SECRETED PROTEIN"/>
    <property type="match status" value="1"/>
</dbReference>
<dbReference type="EMBL" id="CP036291">
    <property type="protein sequence ID" value="QDU91372.1"/>
    <property type="molecule type" value="Genomic_DNA"/>
</dbReference>
<dbReference type="InterPro" id="IPR011042">
    <property type="entry name" value="6-blade_b-propeller_TolB-like"/>
</dbReference>
<keyword evidence="8" id="KW-1185">Reference proteome</keyword>
<dbReference type="Pfam" id="PF00034">
    <property type="entry name" value="Cytochrom_C"/>
    <property type="match status" value="1"/>
</dbReference>
<dbReference type="AlphaFoldDB" id="A0A518DIW3"/>
<dbReference type="Gene3D" id="2.120.10.30">
    <property type="entry name" value="TolB, C-terminal domain"/>
    <property type="match status" value="1"/>
</dbReference>
<sequence length="862" mass="94003" precursor="true">MTKSLRLVASGLVLLLPSVAVGDDSLPGQQLAEGFRAELVYEVPRDEQGSWVCLAYAGRGRMVASDQTGKLYLVTPSPLGAPAAESRVEQLPLELGMAQGLSVVNGDLYVMVNNQKPKPASGLYRARDTDGDGLWDASELLRAIDGRGEHGPHAVIPSPDGKHLYVCCGNVTKLTEFVDSRVPRVWQEDVLLPRLVDPMKLAPHLMAPGGWIAQCDLDGKNWVLHAIGFRNEYDIAFNDRGDLFSFDADMEYDINTPWYRPTRICHAASGADFGWRNGSGKWRTWYPDSFPPAVEIGPGSPTGIAFGYETHFPEPYRSALFAADWSHGRIFAVHLEQSPETLMYGGTFETFATDTPLPTTDLAVNPEDGALYYTTGGRGVQSALWRIVAEEPVAVVEPVDGSLPRSDELSGAASRPNETLLGPVRVEFVGPAPVDLSPEMMQQALWRIIHLAALGGEQSSGGIESVLRGLKDSSRLVRHTARVALERLPLSRYREGLLSSPQPDDSIDAYLALARAGDKGDAPRVFEVLSRRDWNALDPIGRTALLRTYGVLISRYGLPDANTQAAVADQLRQEFPTGDATVDTAAAAVLMTLGDDPSVAAVVGLLEKTSLETEKIDYAHALTVAKTGWTPELRRRYFEELNGLLAYARNRTMRGYIDQIVTLAEANLDDAGRQAVTEQVAARRAMLTAGDALETRRVVSNWNIAQAMKVVEEDKGPRDLERGRKLFAAARCAECHKHGEVGGAVGPDLSTVGKRFALADLLEAILAPDNVISDQYQQTAFEVDGRVLVGRIVNLQQDKVMISTDFTDPKKYATFKQSDVESQRPSPTSPMPKGLLDVLNKEEMLDLVAFLRSGTDAGVDEN</sequence>
<dbReference type="SUPFAM" id="SSF46626">
    <property type="entry name" value="Cytochrome c"/>
    <property type="match status" value="1"/>
</dbReference>
<dbReference type="PROSITE" id="PS51007">
    <property type="entry name" value="CYTC"/>
    <property type="match status" value="1"/>
</dbReference>
<dbReference type="GO" id="GO:0009055">
    <property type="term" value="F:electron transfer activity"/>
    <property type="evidence" value="ECO:0007669"/>
    <property type="project" value="InterPro"/>
</dbReference>
<dbReference type="KEGG" id="pnd:Pla175_47940"/>
<dbReference type="SUPFAM" id="SSF50952">
    <property type="entry name" value="Soluble quinoprotein glucose dehydrogenase"/>
    <property type="match status" value="1"/>
</dbReference>
<protein>
    <submittedName>
        <fullName evidence="7">Cytochrome c</fullName>
    </submittedName>
</protein>
<gene>
    <name evidence="7" type="ORF">Pla175_47940</name>
</gene>
<evidence type="ECO:0000256" key="3">
    <source>
        <dbReference type="ARBA" id="ARBA00023004"/>
    </source>
</evidence>
<evidence type="ECO:0000313" key="7">
    <source>
        <dbReference type="EMBL" id="QDU91372.1"/>
    </source>
</evidence>
<keyword evidence="1 4" id="KW-0349">Heme</keyword>
<dbReference type="GO" id="GO:0020037">
    <property type="term" value="F:heme binding"/>
    <property type="evidence" value="ECO:0007669"/>
    <property type="project" value="InterPro"/>
</dbReference>